<evidence type="ECO:0000313" key="3">
    <source>
        <dbReference type="Proteomes" id="UP000319004"/>
    </source>
</evidence>
<evidence type="ECO:0000256" key="1">
    <source>
        <dbReference type="SAM" id="MobiDB-lite"/>
    </source>
</evidence>
<reference evidence="2 3" key="1">
    <citation type="submission" date="2019-03" db="EMBL/GenBank/DDBJ databases">
        <title>Deep-cultivation of Planctomycetes and their phenomic and genomic characterization uncovers novel biology.</title>
        <authorList>
            <person name="Wiegand S."/>
            <person name="Jogler M."/>
            <person name="Boedeker C."/>
            <person name="Pinto D."/>
            <person name="Vollmers J."/>
            <person name="Rivas-Marin E."/>
            <person name="Kohn T."/>
            <person name="Peeters S.H."/>
            <person name="Heuer A."/>
            <person name="Rast P."/>
            <person name="Oberbeckmann S."/>
            <person name="Bunk B."/>
            <person name="Jeske O."/>
            <person name="Meyerdierks A."/>
            <person name="Storesund J.E."/>
            <person name="Kallscheuer N."/>
            <person name="Luecker S."/>
            <person name="Lage O.M."/>
            <person name="Pohl T."/>
            <person name="Merkel B.J."/>
            <person name="Hornburger P."/>
            <person name="Mueller R.-W."/>
            <person name="Bruemmer F."/>
            <person name="Labrenz M."/>
            <person name="Spormann A.M."/>
            <person name="Op den Camp H."/>
            <person name="Overmann J."/>
            <person name="Amann R."/>
            <person name="Jetten M.S.M."/>
            <person name="Mascher T."/>
            <person name="Medema M.H."/>
            <person name="Devos D.P."/>
            <person name="Kaster A.-K."/>
            <person name="Ovreas L."/>
            <person name="Rohde M."/>
            <person name="Galperin M.Y."/>
            <person name="Jogler C."/>
        </authorList>
    </citation>
    <scope>NUCLEOTIDE SEQUENCE [LARGE SCALE GENOMIC DNA]</scope>
    <source>
        <strain evidence="2 3">Enr13</strain>
    </source>
</reference>
<protein>
    <submittedName>
        <fullName evidence="2">Uncharacterized protein</fullName>
    </submittedName>
</protein>
<keyword evidence="3" id="KW-1185">Reference proteome</keyword>
<dbReference type="KEGG" id="snep:Enr13x_14030"/>
<dbReference type="EMBL" id="CP037423">
    <property type="protein sequence ID" value="QDV41560.1"/>
    <property type="molecule type" value="Genomic_DNA"/>
</dbReference>
<gene>
    <name evidence="2" type="ORF">Enr13x_14030</name>
</gene>
<sequence length="278" mass="31684">MFPATAVFSYHDGSAPDDHRFMNSHALPRPLSRRRFAFWIGFGLVSLGKRTRVAALDDPASAAMSVADLDPRDRLMIQANRGKPLAEHWSIARNASWRWYERENLVRGVWKTTGVTLPIDRETGQPYDGQTGYLDENLVPDVVLIPADRKRLKRPLVPIDSWQDRRFTTLPSLADLVFEIRDPETMPVEFGDRSQRDAGRSSDERRGRHGRPPSEWLRSLTTREIRIWLAKVEIQEALVSGMSFRTHLTRDHLFDPGRIRGLSEAELAELHGAAHAGF</sequence>
<name>A0A518HL65_9BACT</name>
<feature type="region of interest" description="Disordered" evidence="1">
    <location>
        <begin position="188"/>
        <end position="215"/>
    </location>
</feature>
<evidence type="ECO:0000313" key="2">
    <source>
        <dbReference type="EMBL" id="QDV41560.1"/>
    </source>
</evidence>
<dbReference type="Proteomes" id="UP000319004">
    <property type="component" value="Chromosome"/>
</dbReference>
<accession>A0A518HL65</accession>
<proteinExistence type="predicted"/>
<dbReference type="AlphaFoldDB" id="A0A518HL65"/>
<organism evidence="2 3">
    <name type="scientific">Stieleria neptunia</name>
    <dbReference type="NCBI Taxonomy" id="2527979"/>
    <lineage>
        <taxon>Bacteria</taxon>
        <taxon>Pseudomonadati</taxon>
        <taxon>Planctomycetota</taxon>
        <taxon>Planctomycetia</taxon>
        <taxon>Pirellulales</taxon>
        <taxon>Pirellulaceae</taxon>
        <taxon>Stieleria</taxon>
    </lineage>
</organism>
<feature type="compositionally biased region" description="Basic and acidic residues" evidence="1">
    <location>
        <begin position="188"/>
        <end position="206"/>
    </location>
</feature>